<evidence type="ECO:0000256" key="5">
    <source>
        <dbReference type="ARBA" id="ARBA00023002"/>
    </source>
</evidence>
<reference evidence="10 11" key="1">
    <citation type="submission" date="2019-10" db="EMBL/GenBank/DDBJ databases">
        <title>Genome sequence of Phaeocystidibacter marisrubri JCM30614 (type strain).</title>
        <authorList>
            <person name="Bowman J.P."/>
        </authorList>
    </citation>
    <scope>NUCLEOTIDE SEQUENCE [LARGE SCALE GENOMIC DNA]</scope>
    <source>
        <strain evidence="10 11">JCM 30614</strain>
    </source>
</reference>
<keyword evidence="4 7" id="KW-0521">NADP</keyword>
<dbReference type="GO" id="GO:0016491">
    <property type="term" value="F:oxidoreductase activity"/>
    <property type="evidence" value="ECO:0007669"/>
    <property type="project" value="UniProtKB-UniRule"/>
</dbReference>
<comment type="caution">
    <text evidence="10">The sequence shown here is derived from an EMBL/GenBank/DDBJ whole genome shotgun (WGS) entry which is preliminary data.</text>
</comment>
<evidence type="ECO:0000256" key="3">
    <source>
        <dbReference type="ARBA" id="ARBA00022643"/>
    </source>
</evidence>
<dbReference type="OrthoDB" id="9804207at2"/>
<keyword evidence="6 7" id="KW-0520">NAD</keyword>
<dbReference type="Gene3D" id="3.40.109.10">
    <property type="entry name" value="NADH Oxidase"/>
    <property type="match status" value="1"/>
</dbReference>
<dbReference type="Pfam" id="PF00881">
    <property type="entry name" value="Nitroreductase"/>
    <property type="match status" value="1"/>
</dbReference>
<evidence type="ECO:0000259" key="9">
    <source>
        <dbReference type="Pfam" id="PF00881"/>
    </source>
</evidence>
<feature type="binding site" description="in other chain" evidence="8">
    <location>
        <begin position="138"/>
        <end position="140"/>
    </location>
    <ligand>
        <name>FMN</name>
        <dbReference type="ChEBI" id="CHEBI:58210"/>
        <note>ligand shared between dimeric partners</note>
    </ligand>
</feature>
<dbReference type="PANTHER" id="PTHR43821:SF1">
    <property type="entry name" value="NAD(P)H NITROREDUCTASE YDJA-RELATED"/>
    <property type="match status" value="1"/>
</dbReference>
<dbReference type="RefSeq" id="WP_151692706.1">
    <property type="nucleotide sequence ID" value="NZ_BMGX01000002.1"/>
</dbReference>
<evidence type="ECO:0000313" key="10">
    <source>
        <dbReference type="EMBL" id="KAB2818018.1"/>
    </source>
</evidence>
<dbReference type="EC" id="1.-.-.-" evidence="7"/>
<gene>
    <name evidence="10" type="ORF">F8C82_06330</name>
</gene>
<feature type="domain" description="Nitroreductase" evidence="9">
    <location>
        <begin position="11"/>
        <end position="169"/>
    </location>
</feature>
<dbReference type="PIRSF" id="PIRSF000232">
    <property type="entry name" value="YdjA"/>
    <property type="match status" value="1"/>
</dbReference>
<dbReference type="Proteomes" id="UP000484164">
    <property type="component" value="Unassembled WGS sequence"/>
</dbReference>
<dbReference type="EMBL" id="WBVQ01000001">
    <property type="protein sequence ID" value="KAB2818018.1"/>
    <property type="molecule type" value="Genomic_DNA"/>
</dbReference>
<name>A0A6L3ZKD9_9FLAO</name>
<dbReference type="SUPFAM" id="SSF55469">
    <property type="entry name" value="FMN-dependent nitroreductase-like"/>
    <property type="match status" value="1"/>
</dbReference>
<protein>
    <recommendedName>
        <fullName evidence="7">Putative NAD(P)H nitroreductase</fullName>
        <ecNumber evidence="7">1.-.-.-</ecNumber>
    </recommendedName>
</protein>
<evidence type="ECO:0000313" key="11">
    <source>
        <dbReference type="Proteomes" id="UP000484164"/>
    </source>
</evidence>
<sequence length="192" mass="21566">MQETSSIEQLIAKRRTIKPDKYTGNTVDDSFIEKLLSAANWAPTHGYTEPWRFVVFTGAGKEKLISMINQLEVEDHGENEVRLGKLRDRVEQSSHVIAIGMKRGENPKIPAIEEAQAVAAAVQNMWLVATELGLGAYWSTGALGYDERMTKALGWTGEEDSAMGFLYIGEYEGEWPTGRRISSIDSKVRWER</sequence>
<evidence type="ECO:0000256" key="4">
    <source>
        <dbReference type="ARBA" id="ARBA00022857"/>
    </source>
</evidence>
<dbReference type="InterPro" id="IPR000415">
    <property type="entry name" value="Nitroreductase-like"/>
</dbReference>
<dbReference type="InterPro" id="IPR052530">
    <property type="entry name" value="NAD(P)H_nitroreductase"/>
</dbReference>
<evidence type="ECO:0000256" key="6">
    <source>
        <dbReference type="ARBA" id="ARBA00023027"/>
    </source>
</evidence>
<evidence type="ECO:0000256" key="1">
    <source>
        <dbReference type="ARBA" id="ARBA00007118"/>
    </source>
</evidence>
<dbReference type="InterPro" id="IPR029479">
    <property type="entry name" value="Nitroreductase"/>
</dbReference>
<keyword evidence="11" id="KW-1185">Reference proteome</keyword>
<accession>A0A6L3ZKD9</accession>
<feature type="binding site" evidence="8">
    <location>
        <position position="45"/>
    </location>
    <ligand>
        <name>FMN</name>
        <dbReference type="ChEBI" id="CHEBI:58210"/>
        <note>ligand shared between dimeric partners</note>
    </ligand>
</feature>
<dbReference type="CDD" id="cd02135">
    <property type="entry name" value="YdjA-like"/>
    <property type="match status" value="1"/>
</dbReference>
<evidence type="ECO:0000256" key="7">
    <source>
        <dbReference type="PIRNR" id="PIRNR000232"/>
    </source>
</evidence>
<feature type="binding site" description="in other chain" evidence="8">
    <location>
        <begin position="14"/>
        <end position="16"/>
    </location>
    <ligand>
        <name>FMN</name>
        <dbReference type="ChEBI" id="CHEBI:58210"/>
        <note>ligand shared between dimeric partners</note>
    </ligand>
</feature>
<evidence type="ECO:0000256" key="8">
    <source>
        <dbReference type="PIRSR" id="PIRSR000232-1"/>
    </source>
</evidence>
<comment type="cofactor">
    <cofactor evidence="8">
        <name>FMN</name>
        <dbReference type="ChEBI" id="CHEBI:58210"/>
    </cofactor>
    <text evidence="8">Binds 1 FMN per subunit.</text>
</comment>
<dbReference type="PANTHER" id="PTHR43821">
    <property type="entry name" value="NAD(P)H NITROREDUCTASE YDJA-RELATED"/>
    <property type="match status" value="1"/>
</dbReference>
<dbReference type="AlphaFoldDB" id="A0A6L3ZKD9"/>
<comment type="similarity">
    <text evidence="1 7">Belongs to the nitroreductase family.</text>
</comment>
<evidence type="ECO:0000256" key="2">
    <source>
        <dbReference type="ARBA" id="ARBA00022630"/>
    </source>
</evidence>
<keyword evidence="3 7" id="KW-0288">FMN</keyword>
<proteinExistence type="inferred from homology"/>
<organism evidence="10 11">
    <name type="scientific">Phaeocystidibacter marisrubri</name>
    <dbReference type="NCBI Taxonomy" id="1577780"/>
    <lineage>
        <taxon>Bacteria</taxon>
        <taxon>Pseudomonadati</taxon>
        <taxon>Bacteroidota</taxon>
        <taxon>Flavobacteriia</taxon>
        <taxon>Flavobacteriales</taxon>
        <taxon>Phaeocystidibacteraceae</taxon>
        <taxon>Phaeocystidibacter</taxon>
    </lineage>
</organism>
<dbReference type="InterPro" id="IPR026021">
    <property type="entry name" value="YdjA-like"/>
</dbReference>
<keyword evidence="5 7" id="KW-0560">Oxidoreductase</keyword>
<keyword evidence="2 7" id="KW-0285">Flavoprotein</keyword>